<feature type="transmembrane region" description="Helical" evidence="1">
    <location>
        <begin position="28"/>
        <end position="50"/>
    </location>
</feature>
<dbReference type="Proteomes" id="UP000294215">
    <property type="component" value="Unassembled WGS sequence"/>
</dbReference>
<sequence length="159" mass="17518">MMAFRNFILHRLGFGFWRREEGAVLAEALLAIPFVTLFAAGILEFGSIFWQRMQIDAGLRDAGRYLSRCRPLSGTYVPTCNQATAKTIAFYGTQTPAADAQPRVPGWSNPADITITAPDADGNITIATAHLYQNSPVFSFLGIDAITISSSHEERYIGW</sequence>
<dbReference type="RefSeq" id="WP_130717286.1">
    <property type="nucleotide sequence ID" value="NZ_SIMQ01000002.1"/>
</dbReference>
<protein>
    <submittedName>
        <fullName evidence="3">Pilus assembly protein</fullName>
    </submittedName>
</protein>
<keyword evidence="3" id="KW-0614">Plasmid</keyword>
<organism evidence="3 4">
    <name type="scientific">Rhizobium ruizarguesonis</name>
    <dbReference type="NCBI Taxonomy" id="2081791"/>
    <lineage>
        <taxon>Bacteria</taxon>
        <taxon>Pseudomonadati</taxon>
        <taxon>Pseudomonadota</taxon>
        <taxon>Alphaproteobacteria</taxon>
        <taxon>Hyphomicrobiales</taxon>
        <taxon>Rhizobiaceae</taxon>
        <taxon>Rhizobium/Agrobacterium group</taxon>
        <taxon>Rhizobium</taxon>
    </lineage>
</organism>
<accession>A0AB38HX78</accession>
<comment type="caution">
    <text evidence="3">The sequence shown here is derived from an EMBL/GenBank/DDBJ whole genome shotgun (WGS) entry which is preliminary data.</text>
</comment>
<dbReference type="InterPro" id="IPR012495">
    <property type="entry name" value="TadE-like_dom"/>
</dbReference>
<feature type="domain" description="TadE-like" evidence="2">
    <location>
        <begin position="22"/>
        <end position="64"/>
    </location>
</feature>
<evidence type="ECO:0000256" key="1">
    <source>
        <dbReference type="SAM" id="Phobius"/>
    </source>
</evidence>
<keyword evidence="1" id="KW-1133">Transmembrane helix</keyword>
<proteinExistence type="predicted"/>
<gene>
    <name evidence="3" type="ORF">ELH40_26865</name>
</gene>
<name>A0AB38HX78_9HYPH</name>
<evidence type="ECO:0000313" key="4">
    <source>
        <dbReference type="Proteomes" id="UP000294215"/>
    </source>
</evidence>
<dbReference type="AlphaFoldDB" id="A0AB38HX78"/>
<evidence type="ECO:0000313" key="3">
    <source>
        <dbReference type="EMBL" id="TBC06924.1"/>
    </source>
</evidence>
<keyword evidence="1" id="KW-0812">Transmembrane</keyword>
<dbReference type="Pfam" id="PF07811">
    <property type="entry name" value="TadE"/>
    <property type="match status" value="1"/>
</dbReference>
<geneLocation type="plasmid" evidence="3">
    <name>pSM92_Rh01</name>
</geneLocation>
<evidence type="ECO:0000259" key="2">
    <source>
        <dbReference type="Pfam" id="PF07811"/>
    </source>
</evidence>
<keyword evidence="1" id="KW-0472">Membrane</keyword>
<dbReference type="EMBL" id="SIMR01000002">
    <property type="protein sequence ID" value="TBC06924.1"/>
    <property type="molecule type" value="Genomic_DNA"/>
</dbReference>
<reference evidence="3 4" key="1">
    <citation type="submission" date="2019-02" db="EMBL/GenBank/DDBJ databases">
        <title>The genomic architecture of introgression among sibling species of bacteria.</title>
        <authorList>
            <person name="Cavassim M.I.A."/>
            <person name="Moeskjaer S."/>
            <person name="Moslemi C."/>
            <person name="Fields B."/>
            <person name="Bachmann A."/>
            <person name="Vilhjalmsson B."/>
            <person name="Schierup M.H."/>
            <person name="Young J.P.W."/>
            <person name="Andersen S.U."/>
        </authorList>
    </citation>
    <scope>NUCLEOTIDE SEQUENCE [LARGE SCALE GENOMIC DNA]</scope>
    <source>
        <strain evidence="3 4">SM92</strain>
        <plasmid evidence="3">pSM92_Rh01</plasmid>
    </source>
</reference>